<organism evidence="1 2">
    <name type="scientific">Legionella septentrionalis</name>
    <dbReference type="NCBI Taxonomy" id="2498109"/>
    <lineage>
        <taxon>Bacteria</taxon>
        <taxon>Pseudomonadati</taxon>
        <taxon>Pseudomonadota</taxon>
        <taxon>Gammaproteobacteria</taxon>
        <taxon>Legionellales</taxon>
        <taxon>Legionellaceae</taxon>
        <taxon>Legionella</taxon>
    </lineage>
</organism>
<reference evidence="1 2" key="1">
    <citation type="submission" date="2018-12" db="EMBL/GenBank/DDBJ databases">
        <title>Legionella sp,whole genome shotgun sequence.</title>
        <authorList>
            <person name="Wu H."/>
        </authorList>
    </citation>
    <scope>NUCLEOTIDE SEQUENCE [LARGE SCALE GENOMIC DNA]</scope>
    <source>
        <strain evidence="2">km714</strain>
    </source>
</reference>
<dbReference type="RefSeq" id="WP_126952983.1">
    <property type="nucleotide sequence ID" value="NZ_RZGR01000008.1"/>
</dbReference>
<proteinExistence type="predicted"/>
<sequence>MLPIILGAGAFVLGYAGKEAATRLFNSGVASLKEKIAGPPPGLTPEDEKKYLKEYADSMDIGENPINKEAFNNYAQNRIKDFSGFSMLKTEDGKTFEERLKQAPNAEAEAEEDSAEAIAGFKQSLQEALKFDEKTTQAQEKFNQELESINQFIMDPDSAYNPDGLVSYLHTVKNDARRAIENEMQAQVDKLSKQFDSEEFRTQLTTSLKINESEIPQIKEQMLSALQDSNKKQLEKFDEEMKKPIDDLHIAAQKRRDEITFIAALYDKNKIMQKEIDRIIEEKRKKGTPEEEQGITIAVDGDKKSALLKGIKLTDLKTFQTVTGLPIQKQDDGFAIQLPNRIISPFYYGGWNSKSQADMVSLVQAAKISGYNVKWVISHKEEKHAIELAQRMYAACREAGTDPKQMKVNGKDMSIDEIFKNSPSKLQAIQSKAETYAKARHEISESVDPKLKCQEFKKSFEEYKTKQAAQQISEEQPPAPTI</sequence>
<comment type="caution">
    <text evidence="1">The sequence shown here is derived from an EMBL/GenBank/DDBJ whole genome shotgun (WGS) entry which is preliminary data.</text>
</comment>
<keyword evidence="2" id="KW-1185">Reference proteome</keyword>
<evidence type="ECO:0008006" key="3">
    <source>
        <dbReference type="Google" id="ProtNLM"/>
    </source>
</evidence>
<dbReference type="EMBL" id="RZGR01000008">
    <property type="protein sequence ID" value="RUQ89227.1"/>
    <property type="molecule type" value="Genomic_DNA"/>
</dbReference>
<dbReference type="AlphaFoldDB" id="A0A433JKE6"/>
<name>A0A433JKE6_9GAMM</name>
<dbReference type="Proteomes" id="UP000288012">
    <property type="component" value="Unassembled WGS sequence"/>
</dbReference>
<protein>
    <recommendedName>
        <fullName evidence="3">Coiled coil domain-containing protein</fullName>
    </recommendedName>
</protein>
<evidence type="ECO:0000313" key="2">
    <source>
        <dbReference type="Proteomes" id="UP000288012"/>
    </source>
</evidence>
<accession>A0A433JKE6</accession>
<evidence type="ECO:0000313" key="1">
    <source>
        <dbReference type="EMBL" id="RUQ89227.1"/>
    </source>
</evidence>
<gene>
    <name evidence="1" type="ORF">EKM59_03875</name>
</gene>
<dbReference type="OrthoDB" id="5651348at2"/>